<protein>
    <submittedName>
        <fullName evidence="6">Pyruvate dehydrogenase</fullName>
    </submittedName>
</protein>
<evidence type="ECO:0000256" key="2">
    <source>
        <dbReference type="ARBA" id="ARBA00022723"/>
    </source>
</evidence>
<dbReference type="RefSeq" id="WP_003894653.1">
    <property type="nucleotide sequence ID" value="NZ_CP027541.1"/>
</dbReference>
<keyword evidence="6" id="KW-0670">Pyruvate</keyword>
<dbReference type="PROSITE" id="PS51296">
    <property type="entry name" value="RIESKE"/>
    <property type="match status" value="1"/>
</dbReference>
<organism evidence="6 7">
    <name type="scientific">Mycolicibacterium smegmatis (strain MKD8)</name>
    <name type="common">Mycobacterium smegmatis</name>
    <dbReference type="NCBI Taxonomy" id="1214915"/>
    <lineage>
        <taxon>Bacteria</taxon>
        <taxon>Bacillati</taxon>
        <taxon>Actinomycetota</taxon>
        <taxon>Actinomycetes</taxon>
        <taxon>Mycobacteriales</taxon>
        <taxon>Mycobacteriaceae</taxon>
        <taxon>Mycolicibacterium</taxon>
    </lineage>
</organism>
<dbReference type="PANTHER" id="PTHR21496">
    <property type="entry name" value="FERREDOXIN-RELATED"/>
    <property type="match status" value="1"/>
</dbReference>
<evidence type="ECO:0000313" key="6">
    <source>
        <dbReference type="EMBL" id="AWT54193.1"/>
    </source>
</evidence>
<keyword evidence="3" id="KW-0408">Iron</keyword>
<evidence type="ECO:0000256" key="4">
    <source>
        <dbReference type="ARBA" id="ARBA00023014"/>
    </source>
</evidence>
<dbReference type="EMBL" id="CP027541">
    <property type="protein sequence ID" value="AWT54193.1"/>
    <property type="molecule type" value="Genomic_DNA"/>
</dbReference>
<dbReference type="InterPro" id="IPR017941">
    <property type="entry name" value="Rieske_2Fe-2S"/>
</dbReference>
<dbReference type="PANTHER" id="PTHR21496:SF23">
    <property type="entry name" value="3-PHENYLPROPIONATE_CINNAMIC ACID DIOXYGENASE FERREDOXIN SUBUNIT"/>
    <property type="match status" value="1"/>
</dbReference>
<dbReference type="SUPFAM" id="SSF50022">
    <property type="entry name" value="ISP domain"/>
    <property type="match status" value="1"/>
</dbReference>
<evidence type="ECO:0000256" key="1">
    <source>
        <dbReference type="ARBA" id="ARBA00022714"/>
    </source>
</evidence>
<gene>
    <name evidence="6" type="ORF">D806_032210</name>
</gene>
<dbReference type="GO" id="GO:0051537">
    <property type="term" value="F:2 iron, 2 sulfur cluster binding"/>
    <property type="evidence" value="ECO:0007669"/>
    <property type="project" value="UniProtKB-KW"/>
</dbReference>
<dbReference type="Pfam" id="PF00355">
    <property type="entry name" value="Rieske"/>
    <property type="match status" value="1"/>
</dbReference>
<keyword evidence="2" id="KW-0479">Metal-binding</keyword>
<dbReference type="Proteomes" id="UP000011200">
    <property type="component" value="Chromosome"/>
</dbReference>
<reference evidence="7" key="2">
    <citation type="submission" date="2018-03" db="EMBL/GenBank/DDBJ databases">
        <authorList>
            <person name="Derbyshire K."/>
            <person name="Gray T.A."/>
            <person name="Champion M."/>
        </authorList>
    </citation>
    <scope>NUCLEOTIDE SEQUENCE [LARGE SCALE GENOMIC DNA]</scope>
    <source>
        <strain evidence="7">MKD8</strain>
    </source>
</reference>
<evidence type="ECO:0000313" key="7">
    <source>
        <dbReference type="Proteomes" id="UP000011200"/>
    </source>
</evidence>
<dbReference type="GO" id="GO:0046872">
    <property type="term" value="F:metal ion binding"/>
    <property type="evidence" value="ECO:0007669"/>
    <property type="project" value="UniProtKB-KW"/>
</dbReference>
<dbReference type="Gene3D" id="2.102.10.10">
    <property type="entry name" value="Rieske [2Fe-2S] iron-sulphur domain"/>
    <property type="match status" value="1"/>
</dbReference>
<dbReference type="AlphaFoldDB" id="A0A2U9PR16"/>
<sequence length="106" mass="11723">MPEWLEICDEDIVDDDDVVQLMTGGHRLAIYKINGTIYVTDDRCTHQEASLADGYLDGTTIECPRHQGVFDICTGKALGPPLETNLRTYPVKIDDGRVLIDVAEAS</sequence>
<reference evidence="6 7" key="1">
    <citation type="journal article" date="2013" name="Genome Announc.">
        <title>Draft genome sequence of MKD8, a conjugal recipient Mycobacterium smegmatis strain.</title>
        <authorList>
            <person name="Gray T.A."/>
            <person name="Palumbo M.J."/>
            <person name="Derbyshire K.M."/>
        </authorList>
    </citation>
    <scope>NUCLEOTIDE SEQUENCE [LARGE SCALE GENOMIC DNA]</scope>
    <source>
        <strain evidence="6 7">MKD8</strain>
    </source>
</reference>
<dbReference type="GO" id="GO:0016705">
    <property type="term" value="F:oxidoreductase activity, acting on paired donors, with incorporation or reduction of molecular oxygen"/>
    <property type="evidence" value="ECO:0007669"/>
    <property type="project" value="UniProtKB-ARBA"/>
</dbReference>
<feature type="domain" description="Rieske" evidence="5">
    <location>
        <begin position="4"/>
        <end position="100"/>
    </location>
</feature>
<dbReference type="GO" id="GO:0004497">
    <property type="term" value="F:monooxygenase activity"/>
    <property type="evidence" value="ECO:0007669"/>
    <property type="project" value="UniProtKB-ARBA"/>
</dbReference>
<dbReference type="CDD" id="cd03528">
    <property type="entry name" value="Rieske_RO_ferredoxin"/>
    <property type="match status" value="1"/>
</dbReference>
<proteinExistence type="predicted"/>
<evidence type="ECO:0000259" key="5">
    <source>
        <dbReference type="PROSITE" id="PS51296"/>
    </source>
</evidence>
<keyword evidence="1" id="KW-0001">2Fe-2S</keyword>
<accession>A0A2U9PR16</accession>
<evidence type="ECO:0000256" key="3">
    <source>
        <dbReference type="ARBA" id="ARBA00023004"/>
    </source>
</evidence>
<name>A0A2U9PR16_MYCSE</name>
<dbReference type="InterPro" id="IPR036922">
    <property type="entry name" value="Rieske_2Fe-2S_sf"/>
</dbReference>
<keyword evidence="4" id="KW-0411">Iron-sulfur</keyword>